<dbReference type="Proteomes" id="UP000316621">
    <property type="component" value="Chromosome 7"/>
</dbReference>
<organism evidence="1 2">
    <name type="scientific">Papaver somniferum</name>
    <name type="common">Opium poppy</name>
    <dbReference type="NCBI Taxonomy" id="3469"/>
    <lineage>
        <taxon>Eukaryota</taxon>
        <taxon>Viridiplantae</taxon>
        <taxon>Streptophyta</taxon>
        <taxon>Embryophyta</taxon>
        <taxon>Tracheophyta</taxon>
        <taxon>Spermatophyta</taxon>
        <taxon>Magnoliopsida</taxon>
        <taxon>Ranunculales</taxon>
        <taxon>Papaveraceae</taxon>
        <taxon>Papaveroideae</taxon>
        <taxon>Papaver</taxon>
    </lineage>
</organism>
<name>A0A4Y7KJS3_PAPSO</name>
<evidence type="ECO:0000313" key="2">
    <source>
        <dbReference type="Proteomes" id="UP000316621"/>
    </source>
</evidence>
<protein>
    <submittedName>
        <fullName evidence="1">Uncharacterized protein</fullName>
    </submittedName>
</protein>
<dbReference type="Gramene" id="RZC72135">
    <property type="protein sequence ID" value="RZC72135"/>
    <property type="gene ID" value="C5167_035299"/>
</dbReference>
<sequence length="20" mass="2330">MKVDLDKKMLADIPVILRCK</sequence>
<dbReference type="EMBL" id="CM010721">
    <property type="protein sequence ID" value="RZC72135.1"/>
    <property type="molecule type" value="Genomic_DNA"/>
</dbReference>
<dbReference type="AlphaFoldDB" id="A0A4Y7KJS3"/>
<evidence type="ECO:0000313" key="1">
    <source>
        <dbReference type="EMBL" id="RZC72135.1"/>
    </source>
</evidence>
<accession>A0A4Y7KJS3</accession>
<proteinExistence type="predicted"/>
<gene>
    <name evidence="1" type="ORF">C5167_035299</name>
</gene>
<keyword evidence="2" id="KW-1185">Reference proteome</keyword>
<reference evidence="1 2" key="1">
    <citation type="journal article" date="2018" name="Science">
        <title>The opium poppy genome and morphinan production.</title>
        <authorList>
            <person name="Guo L."/>
            <person name="Winzer T."/>
            <person name="Yang X."/>
            <person name="Li Y."/>
            <person name="Ning Z."/>
            <person name="He Z."/>
            <person name="Teodor R."/>
            <person name="Lu Y."/>
            <person name="Bowser T.A."/>
            <person name="Graham I.A."/>
            <person name="Ye K."/>
        </authorList>
    </citation>
    <scope>NUCLEOTIDE SEQUENCE [LARGE SCALE GENOMIC DNA]</scope>
    <source>
        <strain evidence="2">cv. HN1</strain>
        <tissue evidence="1">Leaves</tissue>
    </source>
</reference>